<dbReference type="PANTHER" id="PTHR32086:SF0">
    <property type="entry name" value="FANCONI ANEMIA GROUP D2 PROTEIN"/>
    <property type="match status" value="1"/>
</dbReference>
<evidence type="ECO:0000256" key="4">
    <source>
        <dbReference type="ARBA" id="ARBA00023242"/>
    </source>
</evidence>
<evidence type="ECO:0000256" key="1">
    <source>
        <dbReference type="ARBA" id="ARBA00004123"/>
    </source>
</evidence>
<gene>
    <name evidence="7" type="ORF">QBZ16_000018</name>
</gene>
<dbReference type="Pfam" id="PF14631">
    <property type="entry name" value="FancD2"/>
    <property type="match status" value="1"/>
</dbReference>
<keyword evidence="8" id="KW-1185">Reference proteome</keyword>
<dbReference type="GO" id="GO:0036297">
    <property type="term" value="P:interstrand cross-link repair"/>
    <property type="evidence" value="ECO:0007669"/>
    <property type="project" value="TreeGrafter"/>
</dbReference>
<evidence type="ECO:0000256" key="2">
    <source>
        <dbReference type="ARBA" id="ARBA00022499"/>
    </source>
</evidence>
<dbReference type="Proteomes" id="UP001255856">
    <property type="component" value="Unassembled WGS sequence"/>
</dbReference>
<comment type="subcellular location">
    <subcellularLocation>
        <location evidence="1">Nucleus</location>
    </subcellularLocation>
</comment>
<evidence type="ECO:0000256" key="5">
    <source>
        <dbReference type="ARBA" id="ARBA00093456"/>
    </source>
</evidence>
<keyword evidence="4" id="KW-0539">Nucleus</keyword>
<evidence type="ECO:0000313" key="7">
    <source>
        <dbReference type="EMBL" id="KAK2080165.1"/>
    </source>
</evidence>
<dbReference type="GO" id="GO:0000793">
    <property type="term" value="C:condensed chromosome"/>
    <property type="evidence" value="ECO:0007669"/>
    <property type="project" value="TreeGrafter"/>
</dbReference>
<reference evidence="7" key="1">
    <citation type="submission" date="2021-01" db="EMBL/GenBank/DDBJ databases">
        <authorList>
            <person name="Eckstrom K.M.E."/>
        </authorList>
    </citation>
    <scope>NUCLEOTIDE SEQUENCE</scope>
    <source>
        <strain evidence="7">UVCC 0001</strain>
    </source>
</reference>
<keyword evidence="3" id="KW-0832">Ubl conjugation</keyword>
<organism evidence="7 8">
    <name type="scientific">Prototheca wickerhamii</name>
    <dbReference type="NCBI Taxonomy" id="3111"/>
    <lineage>
        <taxon>Eukaryota</taxon>
        <taxon>Viridiplantae</taxon>
        <taxon>Chlorophyta</taxon>
        <taxon>core chlorophytes</taxon>
        <taxon>Trebouxiophyceae</taxon>
        <taxon>Chlorellales</taxon>
        <taxon>Chlorellaceae</taxon>
        <taxon>Prototheca</taxon>
    </lineage>
</organism>
<evidence type="ECO:0000256" key="3">
    <source>
        <dbReference type="ARBA" id="ARBA00022843"/>
    </source>
</evidence>
<feature type="region of interest" description="Disordered" evidence="6">
    <location>
        <begin position="749"/>
        <end position="802"/>
    </location>
</feature>
<accession>A0AAD9INJ9</accession>
<dbReference type="InterPro" id="IPR029448">
    <property type="entry name" value="FANCD2"/>
</dbReference>
<feature type="region of interest" description="Disordered" evidence="6">
    <location>
        <begin position="1"/>
        <end position="25"/>
    </location>
</feature>
<sequence length="1185" mass="123721">MEGRETPLRTASRANRAPRGTSDAAPKQVLEKLGCRLCTNGLGQVTFEIGDPIAFRKQVEQHVRSDPSAGGAIAAQVLESVRSSRDVCEAAVRPLVPTRAGGVETGDSLCRLLLGVAAIQGHLGPALVPLIPEMAQRDDEVLALSLVGQFKWLENVQPDAGSRMAEAFCDVLACEACSAELRSAIAILLPEIAAADQTQVGTGAAVVDAVLRPASRVPSAAIAETLALVDLPAELQERALEKGLSLMRGLRTEPQAAQRLALFQPLDAWWAFALCTAENGAPAKLRAALGRMLGAAESVDAPRSVVWLTDAIAGQSAALRPVLTPLLSLAGQLMAAPSTQPAGVALVVALALEFEFDQQVMSFVHAMLCGREERSVQAALEIVRELTGRDAAGLVRQERFLGQLLRGAAALPRPCRRRAARALARLLVPPGTGHALAARVREGLASLDAEEERGALTLAVEAIRVLADATWAAQYPGAGGLEAAKKLLQDLMDACRSPSVFLALCQELVREDDGTPGGDGDRTLTEAGQPSTHAAVTRLHGSLLADLSSLLMSFLDTTFVMDAPAGGTPERPASVSLQLGDGAIEGQAWWDLDAGASGIAVAILPLLCKELVLAGATGAVAVVRSARLPCLAPATRLLAAVESARSGGSLAAVDALLGAPLLLPAPDVLAAGGAPTAPLQRQAACLALVYGLEWSLALVDAFESSATDAADRAKLLARLAGCRELDQTLAELIPRVPEALLLLAGAPKKGGVTGRKRAASDGAAKRASGKGRSESAAAAPPEAEDDEATQLQPPQTAASEPVEPAIEPLARSLGSSTFTAPGIVSPLHPSTIRRLLAAWTFQEEPGAVGYLLHQHALCVQQQIAAARVPKPGRPRAPGASAALVQWPQTARLLKTHLDGALAVRGDGGAATAVSAVAGYAPGTLREPDLPLVAQEAINDCLETMLSVLGDFSKSMGPKLAEAEVHGFLKSAWPSQRRGKKGVGTAFFLLLHNLLKAHHQLLRQHSRVGGAQASSITHAAFDYFYEQCVPGWLRCTAEEATQGEPRPLPELRQAWLALNILDTLRRLAERTADAGADASGMRAALAAAARSLLQDAGVWQAMDHGPARQAFTGDLVAIMLAAPGRTQRVQQVGELAATVLPAVTTARTSKQSVDGWPSMSGGTFVLWYRALLLSLQASGRSWEGGI</sequence>
<dbReference type="PANTHER" id="PTHR32086">
    <property type="entry name" value="FANCONI ANEMIA GROUP D2 PROTEIN"/>
    <property type="match status" value="1"/>
</dbReference>
<evidence type="ECO:0000313" key="8">
    <source>
        <dbReference type="Proteomes" id="UP001255856"/>
    </source>
</evidence>
<evidence type="ECO:0000256" key="6">
    <source>
        <dbReference type="SAM" id="MobiDB-lite"/>
    </source>
</evidence>
<dbReference type="GO" id="GO:0007129">
    <property type="term" value="P:homologous chromosome pairing at meiosis"/>
    <property type="evidence" value="ECO:0007669"/>
    <property type="project" value="TreeGrafter"/>
</dbReference>
<dbReference type="AlphaFoldDB" id="A0AAD9INJ9"/>
<proteinExistence type="inferred from homology"/>
<comment type="caution">
    <text evidence="7">The sequence shown here is derived from an EMBL/GenBank/DDBJ whole genome shotgun (WGS) entry which is preliminary data.</text>
</comment>
<dbReference type="GO" id="GO:1990918">
    <property type="term" value="P:double-strand break repair involved in meiotic recombination"/>
    <property type="evidence" value="ECO:0007669"/>
    <property type="project" value="TreeGrafter"/>
</dbReference>
<dbReference type="EMBL" id="JASFZW010000001">
    <property type="protein sequence ID" value="KAK2080165.1"/>
    <property type="molecule type" value="Genomic_DNA"/>
</dbReference>
<name>A0AAD9INJ9_PROWI</name>
<dbReference type="GO" id="GO:0070182">
    <property type="term" value="F:DNA polymerase binding"/>
    <property type="evidence" value="ECO:0007669"/>
    <property type="project" value="TreeGrafter"/>
</dbReference>
<keyword evidence="2" id="KW-1017">Isopeptide bond</keyword>
<dbReference type="GO" id="GO:0031573">
    <property type="term" value="P:mitotic intra-S DNA damage checkpoint signaling"/>
    <property type="evidence" value="ECO:0007669"/>
    <property type="project" value="TreeGrafter"/>
</dbReference>
<protein>
    <submittedName>
        <fullName evidence="7">Uncharacterized protein</fullName>
    </submittedName>
</protein>
<dbReference type="GO" id="GO:0005634">
    <property type="term" value="C:nucleus"/>
    <property type="evidence" value="ECO:0007669"/>
    <property type="project" value="UniProtKB-SubCell"/>
</dbReference>
<comment type="similarity">
    <text evidence="5">Belongs to the Fanconi anemia protein FANCD2 family.</text>
</comment>
<feature type="compositionally biased region" description="Polar residues" evidence="6">
    <location>
        <begin position="789"/>
        <end position="798"/>
    </location>
</feature>